<evidence type="ECO:0000256" key="1">
    <source>
        <dbReference type="SAM" id="Phobius"/>
    </source>
</evidence>
<keyword evidence="1" id="KW-1133">Transmembrane helix</keyword>
<organism evidence="2 3">
    <name type="scientific">Exiguobacterium aestuarii</name>
    <dbReference type="NCBI Taxonomy" id="273527"/>
    <lineage>
        <taxon>Bacteria</taxon>
        <taxon>Bacillati</taxon>
        <taxon>Bacillota</taxon>
        <taxon>Bacilli</taxon>
        <taxon>Bacillales</taxon>
        <taxon>Bacillales Family XII. Incertae Sedis</taxon>
        <taxon>Exiguobacterium</taxon>
    </lineage>
</organism>
<evidence type="ECO:0008006" key="4">
    <source>
        <dbReference type="Google" id="ProtNLM"/>
    </source>
</evidence>
<evidence type="ECO:0000313" key="2">
    <source>
        <dbReference type="EMBL" id="MFC7389067.1"/>
    </source>
</evidence>
<keyword evidence="1" id="KW-0812">Transmembrane</keyword>
<sequence>MNHEKLLQLLGEVDDHHIEESMVIERRPYQRLKWGAGVVLAVAAGFMLFTSNIWNERIPLSTDSTANSVHIIDESEIRQGTSQENLMDMTEDELFSRWNPVVVKGTVENIRHIEIDFNGELEYQSLLTIQVSDVYHGDVQTGQELVVRADAIGRAEQAEHIDVISHVRQGMEGIFMPIPYDDEFIWEQNGETLRLKDIADYGFPDGERYLFLDTPSGLLFEREAYPSLQDMNSLDEIERWMVSRFKASE</sequence>
<protein>
    <recommendedName>
        <fullName evidence="4">DUF4179 domain-containing protein</fullName>
    </recommendedName>
</protein>
<dbReference type="Proteomes" id="UP001596439">
    <property type="component" value="Unassembled WGS sequence"/>
</dbReference>
<comment type="caution">
    <text evidence="2">The sequence shown here is derived from an EMBL/GenBank/DDBJ whole genome shotgun (WGS) entry which is preliminary data.</text>
</comment>
<keyword evidence="1" id="KW-0472">Membrane</keyword>
<proteinExistence type="predicted"/>
<keyword evidence="3" id="KW-1185">Reference proteome</keyword>
<reference evidence="3" key="1">
    <citation type="journal article" date="2019" name="Int. J. Syst. Evol. Microbiol.">
        <title>The Global Catalogue of Microorganisms (GCM) 10K type strain sequencing project: providing services to taxonomists for standard genome sequencing and annotation.</title>
        <authorList>
            <consortium name="The Broad Institute Genomics Platform"/>
            <consortium name="The Broad Institute Genome Sequencing Center for Infectious Disease"/>
            <person name="Wu L."/>
            <person name="Ma J."/>
        </authorList>
    </citation>
    <scope>NUCLEOTIDE SEQUENCE [LARGE SCALE GENOMIC DNA]</scope>
    <source>
        <strain evidence="3">CCUG 55590</strain>
    </source>
</reference>
<gene>
    <name evidence="2" type="ORF">ACFQO8_02850</name>
</gene>
<accession>A0ABW2PIX2</accession>
<dbReference type="EMBL" id="JBHTCE010000001">
    <property type="protein sequence ID" value="MFC7389067.1"/>
    <property type="molecule type" value="Genomic_DNA"/>
</dbReference>
<dbReference type="RefSeq" id="WP_214786772.1">
    <property type="nucleotide sequence ID" value="NZ_JANIEL010000027.1"/>
</dbReference>
<feature type="transmembrane region" description="Helical" evidence="1">
    <location>
        <begin position="34"/>
        <end position="54"/>
    </location>
</feature>
<name>A0ABW2PIX2_9BACL</name>
<evidence type="ECO:0000313" key="3">
    <source>
        <dbReference type="Proteomes" id="UP001596439"/>
    </source>
</evidence>